<sequence length="98" mass="11558">MLNNVQDDAVATLHLARVAVNESRHDTPWEPLLYAQHVDGCHRRRLIVADQDAPAGRVFKERGRILWLILAEWIKGKMRELHFQDVRKYRLQFARESD</sequence>
<reference evidence="1 2" key="1">
    <citation type="submission" date="2024-04" db="EMBL/GenBank/DDBJ databases">
        <authorList>
            <consortium name="Molecular Ecology Group"/>
        </authorList>
    </citation>
    <scope>NUCLEOTIDE SEQUENCE [LARGE SCALE GENOMIC DNA]</scope>
</reference>
<protein>
    <submittedName>
        <fullName evidence="1">Uncharacterized protein</fullName>
    </submittedName>
</protein>
<keyword evidence="2" id="KW-1185">Reference proteome</keyword>
<dbReference type="EMBL" id="OZ034824">
    <property type="protein sequence ID" value="CAL1673280.1"/>
    <property type="molecule type" value="Genomic_DNA"/>
</dbReference>
<proteinExistence type="predicted"/>
<organism evidence="1 2">
    <name type="scientific">Lasius platythorax</name>
    <dbReference type="NCBI Taxonomy" id="488582"/>
    <lineage>
        <taxon>Eukaryota</taxon>
        <taxon>Metazoa</taxon>
        <taxon>Ecdysozoa</taxon>
        <taxon>Arthropoda</taxon>
        <taxon>Hexapoda</taxon>
        <taxon>Insecta</taxon>
        <taxon>Pterygota</taxon>
        <taxon>Neoptera</taxon>
        <taxon>Endopterygota</taxon>
        <taxon>Hymenoptera</taxon>
        <taxon>Apocrita</taxon>
        <taxon>Aculeata</taxon>
        <taxon>Formicoidea</taxon>
        <taxon>Formicidae</taxon>
        <taxon>Formicinae</taxon>
        <taxon>Lasius</taxon>
        <taxon>Lasius</taxon>
    </lineage>
</organism>
<evidence type="ECO:0000313" key="2">
    <source>
        <dbReference type="Proteomes" id="UP001497644"/>
    </source>
</evidence>
<dbReference type="Proteomes" id="UP001497644">
    <property type="component" value="Chromosome 1"/>
</dbReference>
<dbReference type="AlphaFoldDB" id="A0AAV2N0L7"/>
<gene>
    <name evidence="1" type="ORF">LPLAT_LOCUS207</name>
</gene>
<accession>A0AAV2N0L7</accession>
<evidence type="ECO:0000313" key="1">
    <source>
        <dbReference type="EMBL" id="CAL1673280.1"/>
    </source>
</evidence>
<name>A0AAV2N0L7_9HYME</name>